<dbReference type="HOGENOM" id="CLU_2128702_0_0_5"/>
<proteinExistence type="predicted"/>
<sequence>MRSDLSPQAGRGTPCSPREAGSNEEAGEIAVTTSPARRRRSRGAVIELRYSGDETCGVRESRGGEQEEADSGMMGLIVPGAVASLVSGVSTASPTTTHIAASISLAATPGLCR</sequence>
<accession>M4Z0P9</accession>
<organism evidence="2 3">
    <name type="scientific">Bradyrhizobium oligotrophicum S58</name>
    <dbReference type="NCBI Taxonomy" id="1245469"/>
    <lineage>
        <taxon>Bacteria</taxon>
        <taxon>Pseudomonadati</taxon>
        <taxon>Pseudomonadota</taxon>
        <taxon>Alphaproteobacteria</taxon>
        <taxon>Hyphomicrobiales</taxon>
        <taxon>Nitrobacteraceae</taxon>
        <taxon>Bradyrhizobium</taxon>
    </lineage>
</organism>
<gene>
    <name evidence="2" type="ORF">S58_04640</name>
</gene>
<dbReference type="KEGG" id="aol:S58_04640"/>
<dbReference type="EMBL" id="AP012603">
    <property type="protein sequence ID" value="BAM86479.1"/>
    <property type="molecule type" value="Genomic_DNA"/>
</dbReference>
<evidence type="ECO:0000313" key="2">
    <source>
        <dbReference type="EMBL" id="BAM86479.1"/>
    </source>
</evidence>
<evidence type="ECO:0000256" key="1">
    <source>
        <dbReference type="SAM" id="MobiDB-lite"/>
    </source>
</evidence>
<dbReference type="STRING" id="1245469.S58_04640"/>
<dbReference type="Proteomes" id="UP000011841">
    <property type="component" value="Chromosome"/>
</dbReference>
<feature type="region of interest" description="Disordered" evidence="1">
    <location>
        <begin position="1"/>
        <end position="40"/>
    </location>
</feature>
<dbReference type="AlphaFoldDB" id="M4Z0P9"/>
<protein>
    <submittedName>
        <fullName evidence="2">Uncharacterized protein</fullName>
    </submittedName>
</protein>
<keyword evidence="3" id="KW-1185">Reference proteome</keyword>
<reference evidence="2 3" key="1">
    <citation type="journal article" date="2013" name="Appl. Environ. Microbiol.">
        <title>Genome analysis suggests that the soil oligotrophic bacterium Agromonas oligotrophica (Bradyrhizobium oligotrophicum) is a nitrogen-fixing symbiont of Aeschynomene indica.</title>
        <authorList>
            <person name="Okubo T."/>
            <person name="Fukushima S."/>
            <person name="Itakura M."/>
            <person name="Oshima K."/>
            <person name="Longtonglang A."/>
            <person name="Teaumroong N."/>
            <person name="Mitsui H."/>
            <person name="Hattori M."/>
            <person name="Hattori R."/>
            <person name="Hattori T."/>
            <person name="Minamisawa K."/>
        </authorList>
    </citation>
    <scope>NUCLEOTIDE SEQUENCE [LARGE SCALE GENOMIC DNA]</scope>
    <source>
        <strain evidence="2 3">S58</strain>
    </source>
</reference>
<evidence type="ECO:0000313" key="3">
    <source>
        <dbReference type="Proteomes" id="UP000011841"/>
    </source>
</evidence>
<name>M4Z0P9_9BRAD</name>